<name>A0ABN9Y163_9DINO</name>
<keyword evidence="7" id="KW-1185">Reference proteome</keyword>
<feature type="active site" description="Nucleophile" evidence="4">
    <location>
        <position position="145"/>
    </location>
</feature>
<dbReference type="PANTHER" id="PTHR45904">
    <property type="entry name" value="TRNA (URACIL-5-)-METHYLTRANSFERASE"/>
    <property type="match status" value="1"/>
</dbReference>
<comment type="caution">
    <text evidence="4">Lacks conserved residue(s) required for the propagation of feature annotation.</text>
</comment>
<evidence type="ECO:0000256" key="2">
    <source>
        <dbReference type="ARBA" id="ARBA00022679"/>
    </source>
</evidence>
<evidence type="ECO:0008006" key="8">
    <source>
        <dbReference type="Google" id="ProtNLM"/>
    </source>
</evidence>
<dbReference type="PROSITE" id="PS51687">
    <property type="entry name" value="SAM_MT_RNA_M5U"/>
    <property type="match status" value="1"/>
</dbReference>
<evidence type="ECO:0000256" key="5">
    <source>
        <dbReference type="PROSITE-ProRule" id="PRU10015"/>
    </source>
</evidence>
<dbReference type="InterPro" id="IPR045850">
    <property type="entry name" value="TRM2_met"/>
</dbReference>
<keyword evidence="2 4" id="KW-0808">Transferase</keyword>
<dbReference type="Pfam" id="PF05958">
    <property type="entry name" value="tRNA_U5-meth_tr"/>
    <property type="match status" value="1"/>
</dbReference>
<dbReference type="PROSITE" id="PS01230">
    <property type="entry name" value="TRMA_1"/>
    <property type="match status" value="1"/>
</dbReference>
<dbReference type="SUPFAM" id="SSF53335">
    <property type="entry name" value="S-adenosyl-L-methionine-dependent methyltransferases"/>
    <property type="match status" value="1"/>
</dbReference>
<keyword evidence="3 4" id="KW-0949">S-adenosyl-L-methionine</keyword>
<feature type="non-terminal residue" evidence="6">
    <location>
        <position position="191"/>
    </location>
</feature>
<dbReference type="Gene3D" id="3.40.50.150">
    <property type="entry name" value="Vaccinia Virus protein VP39"/>
    <property type="match status" value="1"/>
</dbReference>
<evidence type="ECO:0000256" key="1">
    <source>
        <dbReference type="ARBA" id="ARBA00022603"/>
    </source>
</evidence>
<protein>
    <recommendedName>
        <fullName evidence="8">tRNA(Phe) (4-demethylwyosine(37)-C(7)) aminocarboxypropyltransferase</fullName>
    </recommendedName>
</protein>
<proteinExistence type="inferred from homology"/>
<sequence length="191" mass="20452">MPLCGLRIEVGPLSFFNPNTTTCKSLMEKAVEYLSLQKTDVLLDIFSGVGTIGLCAAAHCARVIGVEIVEEAVENARANAALNGIDNAEFHVGKAEDLVPKIVGDLDPELDVCAVVDPSRAGLHPRVVNALRSRRQVSRIVYISCNPESLAEDVAKMGVSTDGEEDDLVPVSAVAVDSFPQTLHVEMILKQ</sequence>
<dbReference type="PANTHER" id="PTHR45904:SF2">
    <property type="entry name" value="TRNA (URACIL-5-)-METHYLTRANSFERASE HOMOLOG A"/>
    <property type="match status" value="1"/>
</dbReference>
<dbReference type="InterPro" id="IPR030391">
    <property type="entry name" value="MeTrfase_TrmA_CS"/>
</dbReference>
<gene>
    <name evidence="6" type="ORF">PCOR1329_LOCUS81596</name>
</gene>
<reference evidence="6" key="1">
    <citation type="submission" date="2023-10" db="EMBL/GenBank/DDBJ databases">
        <authorList>
            <person name="Chen Y."/>
            <person name="Shah S."/>
            <person name="Dougan E. K."/>
            <person name="Thang M."/>
            <person name="Chan C."/>
        </authorList>
    </citation>
    <scope>NUCLEOTIDE SEQUENCE [LARGE SCALE GENOMIC DNA]</scope>
</reference>
<dbReference type="InterPro" id="IPR030390">
    <property type="entry name" value="MeTrfase_TrmA_AS"/>
</dbReference>
<feature type="active site" evidence="5">
    <location>
        <position position="145"/>
    </location>
</feature>
<dbReference type="InterPro" id="IPR010280">
    <property type="entry name" value="U5_MeTrfase_fam"/>
</dbReference>
<accession>A0ABN9Y163</accession>
<dbReference type="CDD" id="cd02440">
    <property type="entry name" value="AdoMet_MTases"/>
    <property type="match status" value="1"/>
</dbReference>
<feature type="binding site" evidence="4">
    <location>
        <position position="117"/>
    </location>
    <ligand>
        <name>S-adenosyl-L-methionine</name>
        <dbReference type="ChEBI" id="CHEBI:59789"/>
    </ligand>
</feature>
<evidence type="ECO:0000256" key="3">
    <source>
        <dbReference type="ARBA" id="ARBA00022691"/>
    </source>
</evidence>
<dbReference type="InterPro" id="IPR029063">
    <property type="entry name" value="SAM-dependent_MTases_sf"/>
</dbReference>
<keyword evidence="1 4" id="KW-0489">Methyltransferase</keyword>
<comment type="caution">
    <text evidence="6">The sequence shown here is derived from an EMBL/GenBank/DDBJ whole genome shotgun (WGS) entry which is preliminary data.</text>
</comment>
<comment type="similarity">
    <text evidence="4">Belongs to the class I-like SAM-binding methyltransferase superfamily. RNA M5U methyltransferase family.</text>
</comment>
<evidence type="ECO:0000256" key="4">
    <source>
        <dbReference type="PROSITE-ProRule" id="PRU01024"/>
    </source>
</evidence>
<dbReference type="EMBL" id="CAUYUJ010021654">
    <property type="protein sequence ID" value="CAK0906178.1"/>
    <property type="molecule type" value="Genomic_DNA"/>
</dbReference>
<organism evidence="6 7">
    <name type="scientific">Prorocentrum cordatum</name>
    <dbReference type="NCBI Taxonomy" id="2364126"/>
    <lineage>
        <taxon>Eukaryota</taxon>
        <taxon>Sar</taxon>
        <taxon>Alveolata</taxon>
        <taxon>Dinophyceae</taxon>
        <taxon>Prorocentrales</taxon>
        <taxon>Prorocentraceae</taxon>
        <taxon>Prorocentrum</taxon>
    </lineage>
</organism>
<feature type="binding site" evidence="4">
    <location>
        <position position="46"/>
    </location>
    <ligand>
        <name>S-adenosyl-L-methionine</name>
        <dbReference type="ChEBI" id="CHEBI:59789"/>
    </ligand>
</feature>
<evidence type="ECO:0000313" key="7">
    <source>
        <dbReference type="Proteomes" id="UP001189429"/>
    </source>
</evidence>
<feature type="binding site" evidence="4">
    <location>
        <position position="67"/>
    </location>
    <ligand>
        <name>S-adenosyl-L-methionine</name>
        <dbReference type="ChEBI" id="CHEBI:59789"/>
    </ligand>
</feature>
<evidence type="ECO:0000313" key="6">
    <source>
        <dbReference type="EMBL" id="CAK0906178.1"/>
    </source>
</evidence>
<dbReference type="Proteomes" id="UP001189429">
    <property type="component" value="Unassembled WGS sequence"/>
</dbReference>
<dbReference type="PROSITE" id="PS01231">
    <property type="entry name" value="TRMA_2"/>
    <property type="match status" value="1"/>
</dbReference>